<feature type="transmembrane region" description="Helical" evidence="1">
    <location>
        <begin position="146"/>
        <end position="168"/>
    </location>
</feature>
<dbReference type="RefSeq" id="WP_036851657.1">
    <property type="nucleotide sequence ID" value="NZ_JQJD01000040.1"/>
</dbReference>
<name>A0A0A2ENK8_PORCN</name>
<dbReference type="EMBL" id="JQJD01000040">
    <property type="protein sequence ID" value="KGN80411.1"/>
    <property type="molecule type" value="Genomic_DNA"/>
</dbReference>
<proteinExistence type="predicted"/>
<dbReference type="Proteomes" id="UP000030125">
    <property type="component" value="Unassembled WGS sequence"/>
</dbReference>
<feature type="domain" description="ABC-type uncharacterised transport system" evidence="2">
    <location>
        <begin position="451"/>
        <end position="698"/>
    </location>
</feature>
<feature type="transmembrane region" description="Helical" evidence="1">
    <location>
        <begin position="174"/>
        <end position="193"/>
    </location>
</feature>
<feature type="transmembrane region" description="Helical" evidence="1">
    <location>
        <begin position="114"/>
        <end position="134"/>
    </location>
</feature>
<evidence type="ECO:0000313" key="3">
    <source>
        <dbReference type="EMBL" id="KGN80411.1"/>
    </source>
</evidence>
<keyword evidence="1" id="KW-1133">Transmembrane helix</keyword>
<gene>
    <name evidence="3" type="ORF">HQ35_05440</name>
</gene>
<evidence type="ECO:0000313" key="4">
    <source>
        <dbReference type="Proteomes" id="UP000030125"/>
    </source>
</evidence>
<feature type="transmembrane region" description="Helical" evidence="1">
    <location>
        <begin position="258"/>
        <end position="275"/>
    </location>
</feature>
<organism evidence="3 4">
    <name type="scientific">Porphyromonas cangingivalis</name>
    <dbReference type="NCBI Taxonomy" id="36874"/>
    <lineage>
        <taxon>Bacteria</taxon>
        <taxon>Pseudomonadati</taxon>
        <taxon>Bacteroidota</taxon>
        <taxon>Bacteroidia</taxon>
        <taxon>Bacteroidales</taxon>
        <taxon>Porphyromonadaceae</taxon>
        <taxon>Porphyromonas</taxon>
    </lineage>
</organism>
<dbReference type="eggNOG" id="COG1277">
    <property type="taxonomic scope" value="Bacteria"/>
</dbReference>
<comment type="caution">
    <text evidence="3">The sequence shown here is derived from an EMBL/GenBank/DDBJ whole genome shotgun (WGS) entry which is preliminary data.</text>
</comment>
<feature type="transmembrane region" description="Helical" evidence="1">
    <location>
        <begin position="229"/>
        <end position="246"/>
    </location>
</feature>
<dbReference type="AlphaFoldDB" id="A0A0A2ENK8"/>
<dbReference type="InterPro" id="IPR019196">
    <property type="entry name" value="ABC_transp_unknown"/>
</dbReference>
<sequence length="764" mass="86797">MKIIFKIAKAELQVLFFSPIAWLILILFTFTASTDLVGILKQLVQNVAMGFPLYNLTGTLFSSWEGIYSAVQSNLYLYIPLLTMNLMSREFSSGSIKLLYSSPVSNTQIILGKYLSVVIYIFILILVLASYAVWGAMKIEHFNYGLIFSGLLGIFLLTCAYAVIGLFMSTLTSYQVVAAIGTLTILTVLSMISSWGQSIAFVRDLTYWLSMPGRSMTFVQGMISTENVLYFILVIALFLSMAILRLRSLRTSTPTWMIVSQYVGVWVFALTLGYISSQPMVKKYYDATLTKSNTITPHSQDIINRLDGKVTITTYVNLLDPYFWIGMPERINEDRKLFEQYLRFKPDMKMKYVYYYHEANNPAFDERFPDLTTQEKFDKIIEINDYNPKMFLTPDEFAKLDVDLSGEGYRFVREIEYNGRKTFLRIFEDNMIFPSEGETTAAFKRLVMDLPMVGFVAGHGARPTDHHGERSYSMFAQTKTFRQALINQGFAYSDVSLDKDIPEDINILVVAELREPLSDDELGRIKRYIDRGGNLLITSDLGRQEIMNPIVTPLGVRFEQGCVVHPTTEHPADLVVGYPTVESEELSYWFGTLRSYQYGIAMTGATPMVYETDKGFEVTSLMRTDSVGVWNEIETTDLLNDSVHHNPAVGEVEQAYDLALGLSRKVGDRTQKIIIISDADCISNGEVVRERPGVNAFNYYMILGAFDWFSDGEVPIDTRRPDSPDDHMEISEQTVTGVKVIFVWLLPGLMLLTAILIWLRRRGR</sequence>
<evidence type="ECO:0000256" key="1">
    <source>
        <dbReference type="SAM" id="Phobius"/>
    </source>
</evidence>
<feature type="transmembrane region" description="Helical" evidence="1">
    <location>
        <begin position="12"/>
        <end position="32"/>
    </location>
</feature>
<reference evidence="3 4" key="1">
    <citation type="submission" date="2014-08" db="EMBL/GenBank/DDBJ databases">
        <title>Porphyromonas cangingivalis strain:COT-109_OH1386 Genome sequencing.</title>
        <authorList>
            <person name="Wallis C."/>
            <person name="Deusch O."/>
            <person name="O'Flynn C."/>
            <person name="Davis I."/>
            <person name="Jospin G."/>
            <person name="Darling A.E."/>
            <person name="Coil D.A."/>
            <person name="Alexiev A."/>
            <person name="Horsfall A."/>
            <person name="Kirkwood N."/>
            <person name="Harris S."/>
            <person name="Eisen J.A."/>
        </authorList>
    </citation>
    <scope>NUCLEOTIDE SEQUENCE [LARGE SCALE GENOMIC DNA]</scope>
    <source>
        <strain evidence="4">COT-109 OH1386</strain>
    </source>
</reference>
<dbReference type="Pfam" id="PF09822">
    <property type="entry name" value="ABC_transp_aux"/>
    <property type="match status" value="1"/>
</dbReference>
<keyword evidence="4" id="KW-1185">Reference proteome</keyword>
<evidence type="ECO:0000259" key="2">
    <source>
        <dbReference type="Pfam" id="PF09822"/>
    </source>
</evidence>
<keyword evidence="1" id="KW-0472">Membrane</keyword>
<keyword evidence="1" id="KW-0812">Transmembrane</keyword>
<accession>A0A0A2ENK8</accession>
<protein>
    <submittedName>
        <fullName evidence="3">ABC transporter</fullName>
    </submittedName>
</protein>
<dbReference type="eggNOG" id="COG3225">
    <property type="taxonomic scope" value="Bacteria"/>
</dbReference>
<dbReference type="OrthoDB" id="1020756at2"/>
<dbReference type="Pfam" id="PF12679">
    <property type="entry name" value="ABC2_membrane_2"/>
    <property type="match status" value="1"/>
</dbReference>
<dbReference type="STRING" id="36874.HQ34_01470"/>
<feature type="transmembrane region" description="Helical" evidence="1">
    <location>
        <begin position="741"/>
        <end position="759"/>
    </location>
</feature>